<gene>
    <name evidence="3" type="primary">LOC118498282</name>
</gene>
<feature type="region of interest" description="Disordered" evidence="1">
    <location>
        <begin position="1"/>
        <end position="160"/>
    </location>
</feature>
<sequence>MGCPERPPGACGGPSRQREAAGHVDEGKDTTPIAPPTSVICRGGPSAPGSAGAKPRSPTPRTEMGRRTRTPDRMRKPGLQGEGSAGDTRTPPAVLGQPQQTAGGCAVLTDEQPPGERPPLDTGGHLAPEQRAMQTVAGADPEQKGPGSRAARGAPPTAGELQEAGALRGSRPGCTGQGLDLLLLLPLDPASRSGSAQAPAGSSSSPAPARRQMAAKGAAGAAGRWARPLLVEKPGAQAELSWAQAPPPTAGRTAVTIQGPEASETRADPEDAGGRQEAQVLWPHFAPDTRPGRGLPARQREPSEPQCLPVPWLPRREALREQRRRRNLDPRSGSSFGPDSSCFSAVFPTCGLSPEEGPEQEGPAEPGRRVQLPEVPAEGGSTCRAPCTLNVPLRSAGSPDFSTESPKIHTEPSRVVLVAGDGDGGCATWPVLHPGISFCRSEGRRDRGARAWSALSLLGHRANLPKTGPGPSGPAGRSGTDGPGLDDPRAGHSPAPVKSDPGVCAAAAAHSRASRAAPALVLAALRKFLAAPSRRSSRAHSGRRPRPTMRREARPEQSASPGPGPGRSLVTRCPRRAPLPLRRGTAPPASRAVPAGPAEGRKPGPLQTWSLGSHPLALSACAFPPRLPASERRLLGDGLGPGPAGRKPAHNGAFLRPDPRRCGRATAAPGTRGQTGRGPGPAPSPHPRPESHSGPAPGPEQSADPRRAGTRDGSRRDRSHCGKGVSKQPPAAWCRLAASRPGPAGAAAGTAPAPRVAVLEQVLSPGAACPPLLLALPALPHRRPPPATAAPGRGRLFSLRLMGEGPGSGAWGAQPAPRSRRSVATRGAGDLGCRERGSGGRVGRGEGLCRPLAFPRARPAAPRVETDGRCGSFSRRRCVPSGSCASGRTCCLHQLLSPPPPAPGKQARPRAATRAHLLAPDAPQLPGTGRSLPGHCPRLRSATGSLASGCGDAKGGVSVSGATTRDSSPPERPPGLRQLYSPRTAVGGPRHELLQDPRGTGPKCAEPTGGRGRDTPSPSATKRRARAHLAAVPERFPPSHRSPLQVPQQNNGPFRAPLTLMARQGDEGIRTTPTLTLPGGAGTSGRRAPPGFSAFIHHKRLPPEPEVRPEPQPGSSVLTDTRLASSNCLAMSDRCGGSGLATELPRGADMQNPRARPPGPPGPPASLSRAGP</sequence>
<dbReference type="RefSeq" id="XP_035871971.1">
    <property type="nucleotide sequence ID" value="XM_036016078.1"/>
</dbReference>
<feature type="region of interest" description="Disordered" evidence="1">
    <location>
        <begin position="806"/>
        <end position="840"/>
    </location>
</feature>
<feature type="compositionally biased region" description="Basic residues" evidence="1">
    <location>
        <begin position="535"/>
        <end position="548"/>
    </location>
</feature>
<proteinExistence type="predicted"/>
<feature type="compositionally biased region" description="Low complexity" evidence="1">
    <location>
        <begin position="576"/>
        <end position="589"/>
    </location>
</feature>
<reference evidence="3" key="1">
    <citation type="submission" date="2025-08" db="UniProtKB">
        <authorList>
            <consortium name="RefSeq"/>
        </authorList>
    </citation>
    <scope>IDENTIFICATION</scope>
    <source>
        <tissue evidence="3">Muscle</tissue>
    </source>
</reference>
<organism evidence="2 3">
    <name type="scientific">Phyllostomus discolor</name>
    <name type="common">pale spear-nosed bat</name>
    <dbReference type="NCBI Taxonomy" id="89673"/>
    <lineage>
        <taxon>Eukaryota</taxon>
        <taxon>Metazoa</taxon>
        <taxon>Chordata</taxon>
        <taxon>Craniata</taxon>
        <taxon>Vertebrata</taxon>
        <taxon>Euteleostomi</taxon>
        <taxon>Mammalia</taxon>
        <taxon>Eutheria</taxon>
        <taxon>Laurasiatheria</taxon>
        <taxon>Chiroptera</taxon>
        <taxon>Yangochiroptera</taxon>
        <taxon>Phyllostomidae</taxon>
        <taxon>Phyllostominae</taxon>
        <taxon>Phyllostomus</taxon>
    </lineage>
</organism>
<keyword evidence="2" id="KW-1185">Reference proteome</keyword>
<feature type="compositionally biased region" description="Low complexity" evidence="1">
    <location>
        <begin position="42"/>
        <end position="56"/>
    </location>
</feature>
<dbReference type="InParanoid" id="A0A7E6CZ06"/>
<dbReference type="KEGG" id="pdic:118498282"/>
<feature type="region of interest" description="Disordered" evidence="1">
    <location>
        <begin position="237"/>
        <end position="385"/>
    </location>
</feature>
<feature type="region of interest" description="Disordered" evidence="1">
    <location>
        <begin position="189"/>
        <end position="223"/>
    </location>
</feature>
<feature type="compositionally biased region" description="Pro residues" evidence="1">
    <location>
        <begin position="1155"/>
        <end position="1164"/>
    </location>
</feature>
<feature type="compositionally biased region" description="Basic and acidic residues" evidence="1">
    <location>
        <begin position="703"/>
        <end position="720"/>
    </location>
</feature>
<feature type="compositionally biased region" description="Basic and acidic residues" evidence="1">
    <location>
        <begin position="16"/>
        <end position="29"/>
    </location>
</feature>
<evidence type="ECO:0000256" key="1">
    <source>
        <dbReference type="SAM" id="MobiDB-lite"/>
    </source>
</evidence>
<protein>
    <submittedName>
        <fullName evidence="3">Collagen alpha-1(I) chain-like</fullName>
    </submittedName>
</protein>
<evidence type="ECO:0000313" key="2">
    <source>
        <dbReference type="Proteomes" id="UP000504628"/>
    </source>
</evidence>
<feature type="compositionally biased region" description="Basic and acidic residues" evidence="1">
    <location>
        <begin position="263"/>
        <end position="274"/>
    </location>
</feature>
<feature type="region of interest" description="Disordered" evidence="1">
    <location>
        <begin position="943"/>
        <end position="1027"/>
    </location>
</feature>
<feature type="region of interest" description="Disordered" evidence="1">
    <location>
        <begin position="630"/>
        <end position="729"/>
    </location>
</feature>
<dbReference type="Proteomes" id="UP000504628">
    <property type="component" value="Chromosome 15"/>
</dbReference>
<feature type="region of interest" description="Disordered" evidence="1">
    <location>
        <begin position="461"/>
        <end position="501"/>
    </location>
</feature>
<dbReference type="GeneID" id="118498282"/>
<accession>A0A7E6CZ06</accession>
<dbReference type="AlphaFoldDB" id="A0A7E6CZ06"/>
<feature type="region of interest" description="Disordered" evidence="1">
    <location>
        <begin position="1132"/>
        <end position="1172"/>
    </location>
</feature>
<feature type="compositionally biased region" description="Basic and acidic residues" evidence="1">
    <location>
        <begin position="63"/>
        <end position="75"/>
    </location>
</feature>
<feature type="region of interest" description="Disordered" evidence="1">
    <location>
        <begin position="531"/>
        <end position="612"/>
    </location>
</feature>
<name>A0A7E6CZ06_9CHIR</name>
<feature type="compositionally biased region" description="Polar residues" evidence="1">
    <location>
        <begin position="332"/>
        <end position="343"/>
    </location>
</feature>
<evidence type="ECO:0000313" key="3">
    <source>
        <dbReference type="RefSeq" id="XP_035871971.1"/>
    </source>
</evidence>